<reference evidence="1 2" key="1">
    <citation type="submission" date="2016-10" db="EMBL/GenBank/DDBJ databases">
        <authorList>
            <person name="de Groot N.N."/>
        </authorList>
    </citation>
    <scope>NUCLEOTIDE SEQUENCE [LARGE SCALE GENOMIC DNA]</scope>
    <source>
        <strain evidence="1 2">DSM 25232</strain>
    </source>
</reference>
<dbReference type="Proteomes" id="UP000198521">
    <property type="component" value="Unassembled WGS sequence"/>
</dbReference>
<dbReference type="AlphaFoldDB" id="A0A1H7V8Z6"/>
<proteinExistence type="predicted"/>
<accession>A0A1H7V8Z6</accession>
<gene>
    <name evidence="1" type="ORF">SAMN04487910_3985</name>
</gene>
<evidence type="ECO:0000313" key="1">
    <source>
        <dbReference type="EMBL" id="SEM05345.1"/>
    </source>
</evidence>
<dbReference type="STRING" id="1038014.SAMN04487910_3985"/>
<protein>
    <submittedName>
        <fullName evidence="1">Uncharacterized protein</fullName>
    </submittedName>
</protein>
<evidence type="ECO:0000313" key="2">
    <source>
        <dbReference type="Proteomes" id="UP000198521"/>
    </source>
</evidence>
<dbReference type="PROSITE" id="PS51257">
    <property type="entry name" value="PROKAR_LIPOPROTEIN"/>
    <property type="match status" value="1"/>
</dbReference>
<name>A0A1H7V8Z6_AQUAM</name>
<dbReference type="EMBL" id="FOAB01000008">
    <property type="protein sequence ID" value="SEM05345.1"/>
    <property type="molecule type" value="Genomic_DNA"/>
</dbReference>
<sequence length="149" mass="16996">MRKNIILGALSCLFFFACEQNEELIEIEGNAKFDDLTFVDGTPVQYTIEDIEVVVIYEVGTTESQKSEIRARHSTEYGQVNVTSCSLNPNGEIWSYRDLVIHNWEDAPYQDLNHKATDPIEAEDPVEKSALLKIDYRTYSINDPNIVCD</sequence>
<organism evidence="1 2">
    <name type="scientific">Aquimarina amphilecti</name>
    <dbReference type="NCBI Taxonomy" id="1038014"/>
    <lineage>
        <taxon>Bacteria</taxon>
        <taxon>Pseudomonadati</taxon>
        <taxon>Bacteroidota</taxon>
        <taxon>Flavobacteriia</taxon>
        <taxon>Flavobacteriales</taxon>
        <taxon>Flavobacteriaceae</taxon>
        <taxon>Aquimarina</taxon>
    </lineage>
</organism>
<dbReference type="RefSeq" id="WP_091411682.1">
    <property type="nucleotide sequence ID" value="NZ_FOAB01000008.1"/>
</dbReference>
<keyword evidence="2" id="KW-1185">Reference proteome</keyword>